<dbReference type="AlphaFoldDB" id="A0A1I4PK15"/>
<keyword evidence="4" id="KW-0249">Electron transport</keyword>
<protein>
    <submittedName>
        <fullName evidence="9">Cytochrome c5</fullName>
    </submittedName>
</protein>
<feature type="domain" description="Cytochrome c" evidence="8">
    <location>
        <begin position="60"/>
        <end position="152"/>
    </location>
</feature>
<keyword evidence="7" id="KW-0732">Signal</keyword>
<evidence type="ECO:0000256" key="5">
    <source>
        <dbReference type="ARBA" id="ARBA00023004"/>
    </source>
</evidence>
<dbReference type="PRINTS" id="PR00607">
    <property type="entry name" value="CYTCHROMECIE"/>
</dbReference>
<name>A0A1I4PK15_9GAMM</name>
<evidence type="ECO:0000256" key="2">
    <source>
        <dbReference type="ARBA" id="ARBA00022617"/>
    </source>
</evidence>
<dbReference type="Proteomes" id="UP000243629">
    <property type="component" value="Unassembled WGS sequence"/>
</dbReference>
<proteinExistence type="predicted"/>
<feature type="chain" id="PRO_5017405520" evidence="7">
    <location>
        <begin position="24"/>
        <end position="152"/>
    </location>
</feature>
<dbReference type="SUPFAM" id="SSF46626">
    <property type="entry name" value="Cytochrome c"/>
    <property type="match status" value="1"/>
</dbReference>
<evidence type="ECO:0000313" key="9">
    <source>
        <dbReference type="EMBL" id="SFM27793.1"/>
    </source>
</evidence>
<keyword evidence="3 6" id="KW-0479">Metal-binding</keyword>
<dbReference type="GO" id="GO:0005506">
    <property type="term" value="F:iron ion binding"/>
    <property type="evidence" value="ECO:0007669"/>
    <property type="project" value="InterPro"/>
</dbReference>
<reference evidence="10" key="1">
    <citation type="submission" date="2016-10" db="EMBL/GenBank/DDBJ databases">
        <authorList>
            <person name="Varghese N."/>
            <person name="Submissions S."/>
        </authorList>
    </citation>
    <scope>NUCLEOTIDE SEQUENCE [LARGE SCALE GENOMIC DNA]</scope>
    <source>
        <strain evidence="10">DSM 24213</strain>
    </source>
</reference>
<evidence type="ECO:0000256" key="7">
    <source>
        <dbReference type="SAM" id="SignalP"/>
    </source>
</evidence>
<gene>
    <name evidence="9" type="ORF">SAMN05216217_102374</name>
</gene>
<organism evidence="9 10">
    <name type="scientific">Halopseudomonas yangmingensis</name>
    <dbReference type="NCBI Taxonomy" id="1720063"/>
    <lineage>
        <taxon>Bacteria</taxon>
        <taxon>Pseudomonadati</taxon>
        <taxon>Pseudomonadota</taxon>
        <taxon>Gammaproteobacteria</taxon>
        <taxon>Pseudomonadales</taxon>
        <taxon>Pseudomonadaceae</taxon>
        <taxon>Halopseudomonas</taxon>
    </lineage>
</organism>
<evidence type="ECO:0000256" key="3">
    <source>
        <dbReference type="ARBA" id="ARBA00022723"/>
    </source>
</evidence>
<sequence length="152" mass="14862">MIVKKLLLATAAVFALSSGSALAADEAAAIAERLKPYGSVCVAGDPCAEVAAAAAAPAAAAVESGGEAVAAAGRPADAIYKQFCTVCHSIGLAGAPVTGDTAAWQTRLDAQGGMDGLVASGKRGVGGMPPMGTCANCTDDEMADVIKYMSGL</sequence>
<evidence type="ECO:0000313" key="10">
    <source>
        <dbReference type="Proteomes" id="UP000243629"/>
    </source>
</evidence>
<dbReference type="GO" id="GO:0020037">
    <property type="term" value="F:heme binding"/>
    <property type="evidence" value="ECO:0007669"/>
    <property type="project" value="InterPro"/>
</dbReference>
<keyword evidence="1" id="KW-0813">Transport</keyword>
<accession>A0A1I4PK15</accession>
<evidence type="ECO:0000259" key="8">
    <source>
        <dbReference type="PROSITE" id="PS51007"/>
    </source>
</evidence>
<dbReference type="InterPro" id="IPR036909">
    <property type="entry name" value="Cyt_c-like_dom_sf"/>
</dbReference>
<dbReference type="Pfam" id="PF13442">
    <property type="entry name" value="Cytochrome_CBB3"/>
    <property type="match status" value="1"/>
</dbReference>
<feature type="signal peptide" evidence="7">
    <location>
        <begin position="1"/>
        <end position="23"/>
    </location>
</feature>
<dbReference type="RefSeq" id="WP_425431654.1">
    <property type="nucleotide sequence ID" value="NZ_FOUI01000002.1"/>
</dbReference>
<dbReference type="InterPro" id="IPR009056">
    <property type="entry name" value="Cyt_c-like_dom"/>
</dbReference>
<dbReference type="PANTHER" id="PTHR40942">
    <property type="match status" value="1"/>
</dbReference>
<dbReference type="Gene3D" id="1.10.760.10">
    <property type="entry name" value="Cytochrome c-like domain"/>
    <property type="match status" value="1"/>
</dbReference>
<dbReference type="PANTHER" id="PTHR40942:SF2">
    <property type="entry name" value="CYTOCHROME-RELATED"/>
    <property type="match status" value="1"/>
</dbReference>
<keyword evidence="2 6" id="KW-0349">Heme</keyword>
<keyword evidence="5 6" id="KW-0408">Iron</keyword>
<dbReference type="EMBL" id="FOUI01000002">
    <property type="protein sequence ID" value="SFM27793.1"/>
    <property type="molecule type" value="Genomic_DNA"/>
</dbReference>
<evidence type="ECO:0000256" key="4">
    <source>
        <dbReference type="ARBA" id="ARBA00022982"/>
    </source>
</evidence>
<dbReference type="GO" id="GO:0009055">
    <property type="term" value="F:electron transfer activity"/>
    <property type="evidence" value="ECO:0007669"/>
    <property type="project" value="InterPro"/>
</dbReference>
<evidence type="ECO:0000256" key="1">
    <source>
        <dbReference type="ARBA" id="ARBA00022448"/>
    </source>
</evidence>
<dbReference type="InterPro" id="IPR002323">
    <property type="entry name" value="Cyt_CIE"/>
</dbReference>
<dbReference type="STRING" id="1720063.SAMN05216217_102374"/>
<evidence type="ECO:0000256" key="6">
    <source>
        <dbReference type="PROSITE-ProRule" id="PRU00433"/>
    </source>
</evidence>
<dbReference type="PROSITE" id="PS51007">
    <property type="entry name" value="CYTC"/>
    <property type="match status" value="1"/>
</dbReference>
<keyword evidence="10" id="KW-1185">Reference proteome</keyword>